<dbReference type="eggNOG" id="COG3167">
    <property type="taxonomic scope" value="Bacteria"/>
</dbReference>
<keyword evidence="1" id="KW-1133">Transmembrane helix</keyword>
<protein>
    <recommendedName>
        <fullName evidence="3">Transmembrane protein</fullName>
    </recommendedName>
</protein>
<dbReference type="InterPro" id="IPR034756">
    <property type="entry name" value="T2SSM_b"/>
</dbReference>
<dbReference type="STRING" id="159087.Daro_3226"/>
<keyword evidence="1" id="KW-0472">Membrane</keyword>
<name>Q47B25_DECAR</name>
<accession>Q47B25</accession>
<sequence>MDQLAMNTWLARGRFAVAYPQWLPLAGGLLVLIAAGLHLILLPSRETLIEAGEQQLQQTERASRRARIDRQLAQATPEQARLSLLERFPDEARLHAELGRLLELADQKGLQLSAGEYRLLAGKDKLFDRYVLNLPVQGSYRDLRAYLTTIRSEFPALAIEDVTLRRENIGASTIDAQLRLVIFFRHQGAR</sequence>
<gene>
    <name evidence="2" type="ordered locus">Daro_3226</name>
</gene>
<evidence type="ECO:0000256" key="1">
    <source>
        <dbReference type="SAM" id="Phobius"/>
    </source>
</evidence>
<feature type="transmembrane region" description="Helical" evidence="1">
    <location>
        <begin position="22"/>
        <end position="42"/>
    </location>
</feature>
<dbReference type="OrthoDB" id="9096701at2"/>
<dbReference type="HOGENOM" id="CLU_115745_0_0_4"/>
<keyword evidence="1" id="KW-0812">Transmembrane</keyword>
<reference evidence="2" key="1">
    <citation type="submission" date="2005-08" db="EMBL/GenBank/DDBJ databases">
        <title>Complete sequence of Dechloromonas aromatica RCB.</title>
        <authorList>
            <person name="Salinero K.K."/>
            <person name="Copeland A."/>
            <person name="Lucas S."/>
            <person name="Lapidus A."/>
            <person name="Barry K."/>
            <person name="Detter J.C."/>
            <person name="Glavina T."/>
            <person name="Hammon N."/>
            <person name="Israni S."/>
            <person name="Pitluck S."/>
            <person name="Di Bartolo G."/>
            <person name="Trong S."/>
            <person name="Schmutz J."/>
            <person name="Larimer F."/>
            <person name="Land M."/>
            <person name="Ivanova N."/>
            <person name="Richardson P."/>
        </authorList>
    </citation>
    <scope>NUCLEOTIDE SEQUENCE</scope>
    <source>
        <strain evidence="2">RCB</strain>
    </source>
</reference>
<evidence type="ECO:0008006" key="3">
    <source>
        <dbReference type="Google" id="ProtNLM"/>
    </source>
</evidence>
<organism evidence="2">
    <name type="scientific">Dechloromonas aromatica (strain RCB)</name>
    <dbReference type="NCBI Taxonomy" id="159087"/>
    <lineage>
        <taxon>Bacteria</taxon>
        <taxon>Pseudomonadati</taxon>
        <taxon>Pseudomonadota</taxon>
        <taxon>Betaproteobacteria</taxon>
        <taxon>Rhodocyclales</taxon>
        <taxon>Azonexaceae</taxon>
        <taxon>Dechloromonas</taxon>
    </lineage>
</organism>
<dbReference type="EMBL" id="CP000089">
    <property type="protein sequence ID" value="AAZ47956.1"/>
    <property type="molecule type" value="Genomic_DNA"/>
</dbReference>
<proteinExistence type="predicted"/>
<dbReference type="AlphaFoldDB" id="Q47B25"/>
<evidence type="ECO:0000313" key="2">
    <source>
        <dbReference type="EMBL" id="AAZ47956.1"/>
    </source>
</evidence>
<dbReference type="KEGG" id="dar:Daro_3226"/>
<dbReference type="Pfam" id="PF10741">
    <property type="entry name" value="T2SSM_b"/>
    <property type="match status" value="1"/>
</dbReference>